<name>A0A4S8IFE9_MUSBA</name>
<sequence length="74" mass="7667">MSFEIGRDANLVGSTTAATEVSGLRLPVSAMSFEIGSDANLVGSPTAATEVSGLRLPVVPCRRPTLRSLPMLPP</sequence>
<protein>
    <submittedName>
        <fullName evidence="1">Uncharacterized protein</fullName>
    </submittedName>
</protein>
<organism evidence="1 2">
    <name type="scientific">Musa balbisiana</name>
    <name type="common">Banana</name>
    <dbReference type="NCBI Taxonomy" id="52838"/>
    <lineage>
        <taxon>Eukaryota</taxon>
        <taxon>Viridiplantae</taxon>
        <taxon>Streptophyta</taxon>
        <taxon>Embryophyta</taxon>
        <taxon>Tracheophyta</taxon>
        <taxon>Spermatophyta</taxon>
        <taxon>Magnoliopsida</taxon>
        <taxon>Liliopsida</taxon>
        <taxon>Zingiberales</taxon>
        <taxon>Musaceae</taxon>
        <taxon>Musa</taxon>
    </lineage>
</organism>
<reference evidence="1 2" key="1">
    <citation type="journal article" date="2019" name="Nat. Plants">
        <title>Genome sequencing of Musa balbisiana reveals subgenome evolution and function divergence in polyploid bananas.</title>
        <authorList>
            <person name="Yao X."/>
        </authorList>
    </citation>
    <scope>NUCLEOTIDE SEQUENCE [LARGE SCALE GENOMIC DNA]</scope>
    <source>
        <strain evidence="2">cv. DH-PKW</strain>
        <tissue evidence="1">Leaves</tissue>
    </source>
</reference>
<accession>A0A4S8IFE9</accession>
<proteinExistence type="predicted"/>
<dbReference type="EMBL" id="PYDT01000010">
    <property type="protein sequence ID" value="THU46911.1"/>
    <property type="molecule type" value="Genomic_DNA"/>
</dbReference>
<comment type="caution">
    <text evidence="1">The sequence shown here is derived from an EMBL/GenBank/DDBJ whole genome shotgun (WGS) entry which is preliminary data.</text>
</comment>
<dbReference type="AlphaFoldDB" id="A0A4S8IFE9"/>
<keyword evidence="2" id="KW-1185">Reference proteome</keyword>
<gene>
    <name evidence="1" type="ORF">C4D60_Mb09t09910</name>
</gene>
<evidence type="ECO:0000313" key="1">
    <source>
        <dbReference type="EMBL" id="THU46911.1"/>
    </source>
</evidence>
<evidence type="ECO:0000313" key="2">
    <source>
        <dbReference type="Proteomes" id="UP000317650"/>
    </source>
</evidence>
<dbReference type="Proteomes" id="UP000317650">
    <property type="component" value="Chromosome 9"/>
</dbReference>